<gene>
    <name evidence="2" type="ORF">ONZ51_g6533</name>
</gene>
<protein>
    <submittedName>
        <fullName evidence="2">Uncharacterized protein</fullName>
    </submittedName>
</protein>
<evidence type="ECO:0000256" key="1">
    <source>
        <dbReference type="SAM" id="MobiDB-lite"/>
    </source>
</evidence>
<sequence>MVLEHLHITALRLERDFASARCQAYGAIASDQHQRIQQLIAELVRLNPEMYPNGAPHPDGPEGGAGASASAAAGSSSRN</sequence>
<dbReference type="EMBL" id="JAPEVG010000158">
    <property type="protein sequence ID" value="KAJ8475476.1"/>
    <property type="molecule type" value="Genomic_DNA"/>
</dbReference>
<comment type="caution">
    <text evidence="2">The sequence shown here is derived from an EMBL/GenBank/DDBJ whole genome shotgun (WGS) entry which is preliminary data.</text>
</comment>
<name>A0AAD7TRW1_9APHY</name>
<evidence type="ECO:0000313" key="2">
    <source>
        <dbReference type="EMBL" id="KAJ8475476.1"/>
    </source>
</evidence>
<accession>A0AAD7TRW1</accession>
<keyword evidence="3" id="KW-1185">Reference proteome</keyword>
<organism evidence="2 3">
    <name type="scientific">Trametes cubensis</name>
    <dbReference type="NCBI Taxonomy" id="1111947"/>
    <lineage>
        <taxon>Eukaryota</taxon>
        <taxon>Fungi</taxon>
        <taxon>Dikarya</taxon>
        <taxon>Basidiomycota</taxon>
        <taxon>Agaricomycotina</taxon>
        <taxon>Agaricomycetes</taxon>
        <taxon>Polyporales</taxon>
        <taxon>Polyporaceae</taxon>
        <taxon>Trametes</taxon>
    </lineage>
</organism>
<dbReference type="Proteomes" id="UP001215151">
    <property type="component" value="Unassembled WGS sequence"/>
</dbReference>
<dbReference type="AlphaFoldDB" id="A0AAD7TRW1"/>
<evidence type="ECO:0000313" key="3">
    <source>
        <dbReference type="Proteomes" id="UP001215151"/>
    </source>
</evidence>
<reference evidence="2" key="1">
    <citation type="submission" date="2022-11" db="EMBL/GenBank/DDBJ databases">
        <title>Genome Sequence of Cubamyces cubensis.</title>
        <authorList>
            <person name="Buettner E."/>
        </authorList>
    </citation>
    <scope>NUCLEOTIDE SEQUENCE</scope>
    <source>
        <strain evidence="2">MPL-01</strain>
    </source>
</reference>
<feature type="region of interest" description="Disordered" evidence="1">
    <location>
        <begin position="50"/>
        <end position="79"/>
    </location>
</feature>
<feature type="compositionally biased region" description="Low complexity" evidence="1">
    <location>
        <begin position="67"/>
        <end position="79"/>
    </location>
</feature>
<proteinExistence type="predicted"/>